<name>A0A506Y4M9_9MICO</name>
<sequence>MMSRAPGSTTGPSIADGLSGGGTSAARHLRRTMSASPTGTLRLPGRIHFGGGVRAQLPELVQQHGRRALVVVDAALATTTIVTDLIDAVRERGITVQIETGVQPELPVPSLDELGVSARRFGPDVVVGIGGGSALDATKIIALLVAHGGPLANFYGENAVPGPVAPIIALPTTAGTGSEATPVAVVSDPDRELKVGISSPHLVPVAALVDPELTYGAPASVTAHSGIDALVHAVESYTATPFDLDWSSAQPVFTGRNLFSDLLALEGVRRLGRWLPAAVHSPSDRDARREVAYGSLLGGMTFGSTGTHLSHALQYPVGGLTHTPHGLGTGLLLPYVLEALRGDDEVDARIADIGRALGSTADDVDSLADDAVRITADLGARIGLPPSLAEIGVAADQLPRIAELGLASGRLVAISPRPATAELLLGILQRAHVGALRTRSTS</sequence>
<feature type="compositionally biased region" description="Polar residues" evidence="4">
    <location>
        <begin position="1"/>
        <end position="12"/>
    </location>
</feature>
<reference evidence="7 8" key="1">
    <citation type="submission" date="2019-06" db="EMBL/GenBank/DDBJ databases">
        <authorList>
            <person name="Li F."/>
        </authorList>
    </citation>
    <scope>NUCLEOTIDE SEQUENCE [LARGE SCALE GENOMIC DNA]</scope>
    <source>
        <strain evidence="7 8">10F1D-1</strain>
    </source>
</reference>
<evidence type="ECO:0000259" key="6">
    <source>
        <dbReference type="Pfam" id="PF25137"/>
    </source>
</evidence>
<evidence type="ECO:0000256" key="1">
    <source>
        <dbReference type="ARBA" id="ARBA00007358"/>
    </source>
</evidence>
<keyword evidence="3" id="KW-0520">NAD</keyword>
<evidence type="ECO:0000256" key="2">
    <source>
        <dbReference type="ARBA" id="ARBA00023002"/>
    </source>
</evidence>
<dbReference type="InterPro" id="IPR018211">
    <property type="entry name" value="ADH_Fe_CS"/>
</dbReference>
<dbReference type="InterPro" id="IPR056798">
    <property type="entry name" value="ADH_Fe_C"/>
</dbReference>
<dbReference type="SUPFAM" id="SSF56796">
    <property type="entry name" value="Dehydroquinate synthase-like"/>
    <property type="match status" value="1"/>
</dbReference>
<evidence type="ECO:0000313" key="8">
    <source>
        <dbReference type="Proteomes" id="UP000316252"/>
    </source>
</evidence>
<dbReference type="OrthoDB" id="323926at2"/>
<dbReference type="GO" id="GO:0046872">
    <property type="term" value="F:metal ion binding"/>
    <property type="evidence" value="ECO:0007669"/>
    <property type="project" value="InterPro"/>
</dbReference>
<protein>
    <submittedName>
        <fullName evidence="7">Iron-containing alcohol dehydrogenase</fullName>
    </submittedName>
</protein>
<dbReference type="FunFam" id="3.40.50.1970:FF:000003">
    <property type="entry name" value="Alcohol dehydrogenase, iron-containing"/>
    <property type="match status" value="1"/>
</dbReference>
<gene>
    <name evidence="7" type="ORF">FJ657_02380</name>
</gene>
<dbReference type="AlphaFoldDB" id="A0A506Y4M9"/>
<dbReference type="Pfam" id="PF25137">
    <property type="entry name" value="ADH_Fe_C"/>
    <property type="match status" value="1"/>
</dbReference>
<dbReference type="EMBL" id="VHQG01000001">
    <property type="protein sequence ID" value="TPW77546.1"/>
    <property type="molecule type" value="Genomic_DNA"/>
</dbReference>
<comment type="caution">
    <text evidence="7">The sequence shown here is derived from an EMBL/GenBank/DDBJ whole genome shotgun (WGS) entry which is preliminary data.</text>
</comment>
<proteinExistence type="inferred from homology"/>
<feature type="domain" description="Fe-containing alcohol dehydrogenase-like C-terminal" evidence="6">
    <location>
        <begin position="222"/>
        <end position="431"/>
    </location>
</feature>
<accession>A0A506Y4M9</accession>
<dbReference type="InterPro" id="IPR001670">
    <property type="entry name" value="ADH_Fe/GldA"/>
</dbReference>
<dbReference type="Proteomes" id="UP000316252">
    <property type="component" value="Unassembled WGS sequence"/>
</dbReference>
<keyword evidence="8" id="KW-1185">Reference proteome</keyword>
<evidence type="ECO:0000256" key="4">
    <source>
        <dbReference type="SAM" id="MobiDB-lite"/>
    </source>
</evidence>
<keyword evidence="2" id="KW-0560">Oxidoreductase</keyword>
<evidence type="ECO:0000256" key="3">
    <source>
        <dbReference type="ARBA" id="ARBA00023027"/>
    </source>
</evidence>
<evidence type="ECO:0000313" key="7">
    <source>
        <dbReference type="EMBL" id="TPW77546.1"/>
    </source>
</evidence>
<feature type="region of interest" description="Disordered" evidence="4">
    <location>
        <begin position="1"/>
        <end position="26"/>
    </location>
</feature>
<dbReference type="InterPro" id="IPR039697">
    <property type="entry name" value="Alcohol_dehydrogenase_Fe"/>
</dbReference>
<evidence type="ECO:0000259" key="5">
    <source>
        <dbReference type="Pfam" id="PF00465"/>
    </source>
</evidence>
<feature type="domain" description="Alcohol dehydrogenase iron-type/glycerol dehydrogenase GldA" evidence="5">
    <location>
        <begin position="44"/>
        <end position="211"/>
    </location>
</feature>
<dbReference type="PROSITE" id="PS00913">
    <property type="entry name" value="ADH_IRON_1"/>
    <property type="match status" value="1"/>
</dbReference>
<dbReference type="Pfam" id="PF00465">
    <property type="entry name" value="Fe-ADH"/>
    <property type="match status" value="1"/>
</dbReference>
<comment type="similarity">
    <text evidence="1">Belongs to the iron-containing alcohol dehydrogenase family.</text>
</comment>
<organism evidence="7 8">
    <name type="scientific">Schumannella soli</name>
    <dbReference type="NCBI Taxonomy" id="2590779"/>
    <lineage>
        <taxon>Bacteria</taxon>
        <taxon>Bacillati</taxon>
        <taxon>Actinomycetota</taxon>
        <taxon>Actinomycetes</taxon>
        <taxon>Micrococcales</taxon>
        <taxon>Microbacteriaceae</taxon>
        <taxon>Schumannella</taxon>
    </lineage>
</organism>
<dbReference type="GO" id="GO:0004022">
    <property type="term" value="F:alcohol dehydrogenase (NAD+) activity"/>
    <property type="evidence" value="ECO:0007669"/>
    <property type="project" value="TreeGrafter"/>
</dbReference>
<dbReference type="CDD" id="cd08191">
    <property type="entry name" value="Fe-ADH-like"/>
    <property type="match status" value="1"/>
</dbReference>
<dbReference type="PANTHER" id="PTHR11496">
    <property type="entry name" value="ALCOHOL DEHYDROGENASE"/>
    <property type="match status" value="1"/>
</dbReference>
<dbReference type="Gene3D" id="1.20.1090.10">
    <property type="entry name" value="Dehydroquinate synthase-like - alpha domain"/>
    <property type="match status" value="1"/>
</dbReference>
<dbReference type="PANTHER" id="PTHR11496:SF102">
    <property type="entry name" value="ALCOHOL DEHYDROGENASE 4"/>
    <property type="match status" value="1"/>
</dbReference>
<dbReference type="Gene3D" id="3.40.50.1970">
    <property type="match status" value="1"/>
</dbReference>